<dbReference type="GO" id="GO:0005768">
    <property type="term" value="C:endosome"/>
    <property type="evidence" value="ECO:0007669"/>
    <property type="project" value="TreeGrafter"/>
</dbReference>
<reference evidence="9" key="1">
    <citation type="submission" date="2022-12" db="EMBL/GenBank/DDBJ databases">
        <title>Draft genome assemblies for two species of Escallonia (Escalloniales).</title>
        <authorList>
            <person name="Chanderbali A."/>
            <person name="Dervinis C."/>
            <person name="Anghel I."/>
            <person name="Soltis D."/>
            <person name="Soltis P."/>
            <person name="Zapata F."/>
        </authorList>
    </citation>
    <scope>NUCLEOTIDE SEQUENCE</scope>
    <source>
        <strain evidence="9">UCBG64.0493</strain>
        <tissue evidence="9">Leaf</tissue>
    </source>
</reference>
<dbReference type="Pfam" id="PF03141">
    <property type="entry name" value="Methyltransf_29"/>
    <property type="match status" value="1"/>
</dbReference>
<keyword evidence="4 7" id="KW-0812">Transmembrane</keyword>
<keyword evidence="7" id="KW-0808">Transferase</keyword>
<sequence>MDSIELEIRDSRDSQVQLALLLPLFYQYQLDRKHTAPCLDQSSPTSSSHRKSHGLNLLEIDRVLRAGVYWVLSGPPIGWRVSYKGWERSAQDLESEQNNLEDLARRLCEAFSTYPRTYDLIHAHGLFSMYKTKCDILDILLEMHRIVRPEGAIIIRDRPCRYHWESKRPYRTVEMEQ</sequence>
<gene>
    <name evidence="9" type="ORF">RJ639_032812</name>
</gene>
<dbReference type="InterPro" id="IPR029063">
    <property type="entry name" value="SAM-dependent_MTases_sf"/>
</dbReference>
<dbReference type="SUPFAM" id="SSF53335">
    <property type="entry name" value="S-adenosyl-L-methionine-dependent methyltransferases"/>
    <property type="match status" value="1"/>
</dbReference>
<dbReference type="GO" id="GO:0032259">
    <property type="term" value="P:methylation"/>
    <property type="evidence" value="ECO:0007669"/>
    <property type="project" value="UniProtKB-KW"/>
</dbReference>
<keyword evidence="8" id="KW-0175">Coiled coil</keyword>
<evidence type="ECO:0000256" key="4">
    <source>
        <dbReference type="ARBA" id="ARBA00022968"/>
    </source>
</evidence>
<accession>A0AA89BF09</accession>
<evidence type="ECO:0000256" key="5">
    <source>
        <dbReference type="ARBA" id="ARBA00023180"/>
    </source>
</evidence>
<evidence type="ECO:0000256" key="3">
    <source>
        <dbReference type="ARBA" id="ARBA00022603"/>
    </source>
</evidence>
<evidence type="ECO:0000313" key="10">
    <source>
        <dbReference type="Proteomes" id="UP001188597"/>
    </source>
</evidence>
<comment type="caution">
    <text evidence="9">The sequence shown here is derived from an EMBL/GenBank/DDBJ whole genome shotgun (WGS) entry which is preliminary data.</text>
</comment>
<comment type="similarity">
    <text evidence="2 7">Belongs to the methyltransferase superfamily.</text>
</comment>
<dbReference type="GO" id="GO:0016020">
    <property type="term" value="C:membrane"/>
    <property type="evidence" value="ECO:0007669"/>
    <property type="project" value="UniProtKB-SubCell"/>
</dbReference>
<organism evidence="9 10">
    <name type="scientific">Escallonia herrerae</name>
    <dbReference type="NCBI Taxonomy" id="1293975"/>
    <lineage>
        <taxon>Eukaryota</taxon>
        <taxon>Viridiplantae</taxon>
        <taxon>Streptophyta</taxon>
        <taxon>Embryophyta</taxon>
        <taxon>Tracheophyta</taxon>
        <taxon>Spermatophyta</taxon>
        <taxon>Magnoliopsida</taxon>
        <taxon>eudicotyledons</taxon>
        <taxon>Gunneridae</taxon>
        <taxon>Pentapetalae</taxon>
        <taxon>asterids</taxon>
        <taxon>campanulids</taxon>
        <taxon>Escalloniales</taxon>
        <taxon>Escalloniaceae</taxon>
        <taxon>Escallonia</taxon>
    </lineage>
</organism>
<dbReference type="PANTHER" id="PTHR10108:SF968">
    <property type="entry name" value="METHYLTRANSFERASE PMT19-RELATED"/>
    <property type="match status" value="1"/>
</dbReference>
<dbReference type="InterPro" id="IPR004159">
    <property type="entry name" value="Put_SAM_MeTrfase"/>
</dbReference>
<evidence type="ECO:0000256" key="8">
    <source>
        <dbReference type="SAM" id="Coils"/>
    </source>
</evidence>
<dbReference type="PANTHER" id="PTHR10108">
    <property type="entry name" value="SAM-DEPENDENT METHYLTRANSFERASE"/>
    <property type="match status" value="1"/>
</dbReference>
<dbReference type="Proteomes" id="UP001188597">
    <property type="component" value="Unassembled WGS sequence"/>
</dbReference>
<feature type="coiled-coil region" evidence="8">
    <location>
        <begin position="83"/>
        <end position="110"/>
    </location>
</feature>
<dbReference type="GO" id="GO:0005802">
    <property type="term" value="C:trans-Golgi network"/>
    <property type="evidence" value="ECO:0007669"/>
    <property type="project" value="TreeGrafter"/>
</dbReference>
<keyword evidence="5 7" id="KW-0325">Glycoprotein</keyword>
<dbReference type="GO" id="GO:0008168">
    <property type="term" value="F:methyltransferase activity"/>
    <property type="evidence" value="ECO:0007669"/>
    <property type="project" value="UniProtKB-UniRule"/>
</dbReference>
<keyword evidence="4 7" id="KW-0735">Signal-anchor</keyword>
<evidence type="ECO:0000256" key="1">
    <source>
        <dbReference type="ARBA" id="ARBA00004606"/>
    </source>
</evidence>
<evidence type="ECO:0000313" key="9">
    <source>
        <dbReference type="EMBL" id="KAK3034232.1"/>
    </source>
</evidence>
<comment type="subcellular location">
    <subcellularLocation>
        <location evidence="6">Endomembrane system</location>
        <topology evidence="6">Single-pass membrane protein</topology>
    </subcellularLocation>
    <subcellularLocation>
        <location evidence="1 7">Membrane</location>
        <topology evidence="1 7">Single-pass type II membrane protein</topology>
    </subcellularLocation>
</comment>
<dbReference type="EC" id="2.1.1.-" evidence="7"/>
<dbReference type="AlphaFoldDB" id="A0AA89BF09"/>
<proteinExistence type="inferred from homology"/>
<evidence type="ECO:0000256" key="7">
    <source>
        <dbReference type="RuleBase" id="RU366043"/>
    </source>
</evidence>
<name>A0AA89BF09_9ASTE</name>
<evidence type="ECO:0000256" key="2">
    <source>
        <dbReference type="ARBA" id="ARBA00008361"/>
    </source>
</evidence>
<protein>
    <recommendedName>
        <fullName evidence="7">Methyltransferase</fullName>
        <ecNumber evidence="7">2.1.1.-</ecNumber>
    </recommendedName>
</protein>
<keyword evidence="10" id="KW-1185">Reference proteome</keyword>
<keyword evidence="3 7" id="KW-0489">Methyltransferase</keyword>
<dbReference type="EMBL" id="JAVXUP010000207">
    <property type="protein sequence ID" value="KAK3034232.1"/>
    <property type="molecule type" value="Genomic_DNA"/>
</dbReference>
<evidence type="ECO:0000256" key="6">
    <source>
        <dbReference type="ARBA" id="ARBA00037847"/>
    </source>
</evidence>